<protein>
    <submittedName>
        <fullName evidence="2">Uncharacterized protein</fullName>
    </submittedName>
</protein>
<dbReference type="Proteomes" id="UP000885863">
    <property type="component" value="Unassembled WGS sequence"/>
</dbReference>
<dbReference type="EMBL" id="DQZR01000259">
    <property type="protein sequence ID" value="HDM36827.1"/>
    <property type="molecule type" value="Genomic_DNA"/>
</dbReference>
<gene>
    <name evidence="2" type="ORF">ENG09_06255</name>
</gene>
<feature type="transmembrane region" description="Helical" evidence="1">
    <location>
        <begin position="76"/>
        <end position="97"/>
    </location>
</feature>
<name>A0A7C0X550_9EURY</name>
<keyword evidence="1" id="KW-0472">Membrane</keyword>
<evidence type="ECO:0000256" key="1">
    <source>
        <dbReference type="SAM" id="Phobius"/>
    </source>
</evidence>
<keyword evidence="1" id="KW-1133">Transmembrane helix</keyword>
<dbReference type="AlphaFoldDB" id="A0A7C0X550"/>
<accession>A0A7C0X550</accession>
<reference evidence="2" key="1">
    <citation type="journal article" date="2020" name="mSystems">
        <title>Genome- and Community-Level Interaction Insights into Carbon Utilization and Element Cycling Functions of Hydrothermarchaeota in Hydrothermal Sediment.</title>
        <authorList>
            <person name="Zhou Z."/>
            <person name="Liu Y."/>
            <person name="Xu W."/>
            <person name="Pan J."/>
            <person name="Luo Z.H."/>
            <person name="Li M."/>
        </authorList>
    </citation>
    <scope>NUCLEOTIDE SEQUENCE [LARGE SCALE GENOMIC DNA]</scope>
    <source>
        <strain evidence="2">HyVt-185</strain>
    </source>
</reference>
<proteinExistence type="predicted"/>
<organism evidence="2">
    <name type="scientific">Candidatus Syntropharchaeum butanivorans</name>
    <dbReference type="NCBI Taxonomy" id="1839936"/>
    <lineage>
        <taxon>Archaea</taxon>
        <taxon>Methanobacteriati</taxon>
        <taxon>Methanobacteriota</taxon>
        <taxon>Stenosarchaea group</taxon>
        <taxon>Methanomicrobia</taxon>
        <taxon>Methanosarcinales</taxon>
        <taxon>ANME-2 cluster</taxon>
        <taxon>Candidatus Syntropharchaeum</taxon>
    </lineage>
</organism>
<comment type="caution">
    <text evidence="2">The sequence shown here is derived from an EMBL/GenBank/DDBJ whole genome shotgun (WGS) entry which is preliminary data.</text>
</comment>
<sequence>MRAFHIMLFLIILQASVVFVSDTGIFDQNYIEDAPLAKNSYYTSYNISNLTEYSTGEEPSTWDYFTISAKWIIDGLFLFVKIIFAVAFIFPLLISIFNVPASLAAFIQGGIYVIYLWGYMQWKAGRSTKYME</sequence>
<feature type="transmembrane region" description="Helical" evidence="1">
    <location>
        <begin position="6"/>
        <end position="26"/>
    </location>
</feature>
<keyword evidence="1" id="KW-0812">Transmembrane</keyword>
<feature type="transmembrane region" description="Helical" evidence="1">
    <location>
        <begin position="103"/>
        <end position="122"/>
    </location>
</feature>
<evidence type="ECO:0000313" key="2">
    <source>
        <dbReference type="EMBL" id="HDM36827.1"/>
    </source>
</evidence>